<dbReference type="Proteomes" id="UP000836841">
    <property type="component" value="Chromosome 6"/>
</dbReference>
<accession>A0AAU9SWJ6</accession>
<organism evidence="2 3">
    <name type="scientific">Thlaspi arvense</name>
    <name type="common">Field penny-cress</name>
    <dbReference type="NCBI Taxonomy" id="13288"/>
    <lineage>
        <taxon>Eukaryota</taxon>
        <taxon>Viridiplantae</taxon>
        <taxon>Streptophyta</taxon>
        <taxon>Embryophyta</taxon>
        <taxon>Tracheophyta</taxon>
        <taxon>Spermatophyta</taxon>
        <taxon>Magnoliopsida</taxon>
        <taxon>eudicotyledons</taxon>
        <taxon>Gunneridae</taxon>
        <taxon>Pentapetalae</taxon>
        <taxon>rosids</taxon>
        <taxon>malvids</taxon>
        <taxon>Brassicales</taxon>
        <taxon>Brassicaceae</taxon>
        <taxon>Thlaspideae</taxon>
        <taxon>Thlaspi</taxon>
    </lineage>
</organism>
<sequence length="135" mass="15964">MDKKWKHSVLQPCSSRKKSQETKERTLRELIDLSLKQIKSVKKSLKQILNSIQAENIPKEKETNQTHFSYQYSSRSFDIRLYKYDDDYIRGDDNYICGDVKDPSPKKLKPINERPEVFSLNIREHPRKGVSFTSK</sequence>
<reference evidence="2 3" key="1">
    <citation type="submission" date="2022-03" db="EMBL/GenBank/DDBJ databases">
        <authorList>
            <person name="Nunn A."/>
            <person name="Chopra R."/>
            <person name="Nunn A."/>
            <person name="Contreras Garrido A."/>
        </authorList>
    </citation>
    <scope>NUCLEOTIDE SEQUENCE [LARGE SCALE GENOMIC DNA]</scope>
</reference>
<evidence type="ECO:0000313" key="3">
    <source>
        <dbReference type="Proteomes" id="UP000836841"/>
    </source>
</evidence>
<dbReference type="EMBL" id="OU466862">
    <property type="protein sequence ID" value="CAH2072181.1"/>
    <property type="molecule type" value="Genomic_DNA"/>
</dbReference>
<dbReference type="AlphaFoldDB" id="A0AAU9SWJ6"/>
<feature type="non-terminal residue" evidence="2">
    <location>
        <position position="1"/>
    </location>
</feature>
<feature type="region of interest" description="Disordered" evidence="1">
    <location>
        <begin position="1"/>
        <end position="21"/>
    </location>
</feature>
<name>A0AAU9SWJ6_THLAR</name>
<protein>
    <submittedName>
        <fullName evidence="2">Uncharacterized protein</fullName>
    </submittedName>
</protein>
<gene>
    <name evidence="2" type="ORF">TAV2_LOCUS22160</name>
</gene>
<proteinExistence type="predicted"/>
<evidence type="ECO:0000313" key="2">
    <source>
        <dbReference type="EMBL" id="CAH2072181.1"/>
    </source>
</evidence>
<keyword evidence="3" id="KW-1185">Reference proteome</keyword>
<evidence type="ECO:0000256" key="1">
    <source>
        <dbReference type="SAM" id="MobiDB-lite"/>
    </source>
</evidence>